<reference evidence="2 3" key="1">
    <citation type="submission" date="2019-02" db="EMBL/GenBank/DDBJ databases">
        <title>Genomic Encyclopedia of Type Strains, Phase IV (KMG-IV): sequencing the most valuable type-strain genomes for metagenomic binning, comparative biology and taxonomic classification.</title>
        <authorList>
            <person name="Goeker M."/>
        </authorList>
    </citation>
    <scope>NUCLEOTIDE SEQUENCE [LARGE SCALE GENOMIC DNA]</scope>
    <source>
        <strain evidence="2 3">DSM 21223</strain>
    </source>
</reference>
<protein>
    <submittedName>
        <fullName evidence="2">Uncharacterized protein</fullName>
    </submittedName>
</protein>
<gene>
    <name evidence="2" type="ORF">EV678_0252</name>
</gene>
<feature type="transmembrane region" description="Helical" evidence="1">
    <location>
        <begin position="86"/>
        <end position="108"/>
    </location>
</feature>
<comment type="caution">
    <text evidence="2">The sequence shown here is derived from an EMBL/GenBank/DDBJ whole genome shotgun (WGS) entry which is preliminary data.</text>
</comment>
<accession>A0ABY0IPG2</accession>
<name>A0ABY0IPG2_9RHOO</name>
<keyword evidence="1" id="KW-1133">Transmembrane helix</keyword>
<evidence type="ECO:0000256" key="1">
    <source>
        <dbReference type="SAM" id="Phobius"/>
    </source>
</evidence>
<dbReference type="EMBL" id="SHKM01000001">
    <property type="protein sequence ID" value="RZT89466.1"/>
    <property type="molecule type" value="Genomic_DNA"/>
</dbReference>
<evidence type="ECO:0000313" key="2">
    <source>
        <dbReference type="EMBL" id="RZT89466.1"/>
    </source>
</evidence>
<sequence>MKCPTIIPLNLRQKPLWPLNSNANFRTMELITPKNAVEMVLRKKTKEAKFQPYETTAQKWLLGFSIGSLCIGFLLALSTHLWKNEYLVFTALLFVLASSLFAMGYQIASLIPELAKFRNVEKEVATPFLAEFNNDLDLIHDLSQTCEIHHLSFAKANFVLMAKQLRERIGILVGALEKVGLIPLATTGYFAFLKTQKDGLQPFSDIDWVFAAFAFLYLVAVRMMGTAQWMEKMAEIYEHAIVLKSKRSS</sequence>
<keyword evidence="1" id="KW-0472">Membrane</keyword>
<feature type="transmembrane region" description="Helical" evidence="1">
    <location>
        <begin position="60"/>
        <end position="80"/>
    </location>
</feature>
<dbReference type="Proteomes" id="UP000292136">
    <property type="component" value="Unassembled WGS sequence"/>
</dbReference>
<keyword evidence="1" id="KW-0812">Transmembrane</keyword>
<feature type="transmembrane region" description="Helical" evidence="1">
    <location>
        <begin position="169"/>
        <end position="192"/>
    </location>
</feature>
<organism evidence="2 3">
    <name type="scientific">Azospira oryzae</name>
    <dbReference type="NCBI Taxonomy" id="146939"/>
    <lineage>
        <taxon>Bacteria</taxon>
        <taxon>Pseudomonadati</taxon>
        <taxon>Pseudomonadota</taxon>
        <taxon>Betaproteobacteria</taxon>
        <taxon>Rhodocyclales</taxon>
        <taxon>Rhodocyclaceae</taxon>
        <taxon>Azospira</taxon>
    </lineage>
</organism>
<evidence type="ECO:0000313" key="3">
    <source>
        <dbReference type="Proteomes" id="UP000292136"/>
    </source>
</evidence>
<keyword evidence="3" id="KW-1185">Reference proteome</keyword>
<proteinExistence type="predicted"/>
<feature type="transmembrane region" description="Helical" evidence="1">
    <location>
        <begin position="208"/>
        <end position="225"/>
    </location>
</feature>